<proteinExistence type="predicted"/>
<accession>A0A1I8AAU9</accession>
<keyword evidence="1" id="KW-1185">Reference proteome</keyword>
<dbReference type="Proteomes" id="UP000095287">
    <property type="component" value="Unplaced"/>
</dbReference>
<reference evidence="2" key="1">
    <citation type="submission" date="2016-11" db="UniProtKB">
        <authorList>
            <consortium name="WormBaseParasite"/>
        </authorList>
    </citation>
    <scope>IDENTIFICATION</scope>
</reference>
<dbReference type="WBParaSite" id="L893_g3858.t1">
    <property type="protein sequence ID" value="L893_g3858.t1"/>
    <property type="gene ID" value="L893_g3858"/>
</dbReference>
<dbReference type="AlphaFoldDB" id="A0A1I8AAU9"/>
<name>A0A1I8AAU9_9BILA</name>
<organism evidence="1 2">
    <name type="scientific">Steinernema glaseri</name>
    <dbReference type="NCBI Taxonomy" id="37863"/>
    <lineage>
        <taxon>Eukaryota</taxon>
        <taxon>Metazoa</taxon>
        <taxon>Ecdysozoa</taxon>
        <taxon>Nematoda</taxon>
        <taxon>Chromadorea</taxon>
        <taxon>Rhabditida</taxon>
        <taxon>Tylenchina</taxon>
        <taxon>Panagrolaimomorpha</taxon>
        <taxon>Strongyloidoidea</taxon>
        <taxon>Steinernematidae</taxon>
        <taxon>Steinernema</taxon>
    </lineage>
</organism>
<evidence type="ECO:0000313" key="2">
    <source>
        <dbReference type="WBParaSite" id="L893_g3858.t1"/>
    </source>
</evidence>
<protein>
    <submittedName>
        <fullName evidence="2">TRM13 domain-containing protein</fullName>
    </submittedName>
</protein>
<sequence>FVPQLKHAPLPFLALRLTTEFLAKRCGFGDVVLDEGACPRQKRFVRREIHEDSSERVLARHIRQELDRTRRGCTIGQLCSEPLVDVILKQL</sequence>
<evidence type="ECO:0000313" key="1">
    <source>
        <dbReference type="Proteomes" id="UP000095287"/>
    </source>
</evidence>